<feature type="repeat" description="RPEL" evidence="7">
    <location>
        <begin position="70"/>
        <end position="95"/>
    </location>
</feature>
<sequence>MPPLKTPAGFHEQIRSLERAKTGTFLKHKLCSRPERSELIRMHILQGSDAQAEASVNASRMNLKRARLADDLNEKISRQPGPRELMEKKILPADSDVEGVLNGERVNSFKAQDVYSFDEDNSDTLSPEEKSSKQETPRSSSSSSLRESEETRVTSSSLQLNSQHSPPSSDKTHSSADLAKLISTNDQQGNTQASAPQPKATVGPSVSPGPVLVKQTLPKLPGDKGRSKKSKEPKPWMKKLKYHQYIPPDQKQEVIEMPMDSAYARLLQQQQQFLQLQILSQQQQQQQHNYTGSLPSTINRTETEVQTSCSGGNAASAQYVHGNHKLYHLPANLDEMKVSELKVELKRRSLPVSGTKTDLIDRLRQYAETSNIQTNTAVEMPASQLTPPVSPIATKVSSLGLEDSSMADTRAVSSQKAPQEEFYPEKSYWKDSTHLSEKDCEKDKRLYEKERQIEELMRKLEQEQRLVEELKMKLKVEKRNQQINTSPRLSPLPPAQIKKETCPTSCSSPALPMLVKQEEAADLGHMSPPDQFIISNQTIKQPETLLSVQAGPQILLPASLPTSAFAIQLPANCIKLNNAVSSAPPGLAQTSGQHPQKTKTPAASQQQSSAHTPPPVENQRMNSAAQNLLGTFPGSSCSTGHASKSPSHGQPVLTVHQPSFTNHVSSCKDPPRYEDAVKQTRSMLTAVQSPSAASQQMDDLFDVLMESGEISPFIKQDPPTVGQPIPVTANVTILPVSTVLSRPPPMVHVAHAPAEVAKSSNCCATLSPDPQLDTLFSSAADHQHTLKLIDALRSPMEADFNQGSPPSALTLHMNNMENMDWLDLTLAVPAEGIHSLDMSTSVGVFSPDFVDSPELF</sequence>
<protein>
    <submittedName>
        <fullName evidence="11">Myocardin related transcription factor Bb</fullName>
    </submittedName>
</protein>
<evidence type="ECO:0000259" key="10">
    <source>
        <dbReference type="PROSITE" id="PS50800"/>
    </source>
</evidence>
<feature type="coiled-coil region" evidence="8">
    <location>
        <begin position="443"/>
        <end position="480"/>
    </location>
</feature>
<dbReference type="Gene3D" id="6.10.140.2040">
    <property type="match status" value="1"/>
</dbReference>
<dbReference type="InterPro" id="IPR003034">
    <property type="entry name" value="SAP_dom"/>
</dbReference>
<feature type="region of interest" description="Disordered" evidence="9">
    <location>
        <begin position="187"/>
        <end position="237"/>
    </location>
</feature>
<reference evidence="11" key="3">
    <citation type="submission" date="2025-09" db="UniProtKB">
        <authorList>
            <consortium name="Ensembl"/>
        </authorList>
    </citation>
    <scope>IDENTIFICATION</scope>
</reference>
<dbReference type="FunFam" id="1.10.720.30:FF:000002">
    <property type="entry name" value="Myocardin related transcription factor A"/>
    <property type="match status" value="1"/>
</dbReference>
<feature type="compositionally biased region" description="Polar residues" evidence="9">
    <location>
        <begin position="588"/>
        <end position="611"/>
    </location>
</feature>
<feature type="region of interest" description="Disordered" evidence="9">
    <location>
        <begin position="70"/>
        <end position="100"/>
    </location>
</feature>
<dbReference type="GO" id="GO:0051145">
    <property type="term" value="P:smooth muscle cell differentiation"/>
    <property type="evidence" value="ECO:0007669"/>
    <property type="project" value="TreeGrafter"/>
</dbReference>
<keyword evidence="4 8" id="KW-0175">Coiled coil</keyword>
<keyword evidence="5" id="KW-0804">Transcription</keyword>
<dbReference type="Pfam" id="PF02037">
    <property type="entry name" value="SAP"/>
    <property type="match status" value="1"/>
</dbReference>
<dbReference type="Gene3D" id="1.10.720.30">
    <property type="entry name" value="SAP domain"/>
    <property type="match status" value="1"/>
</dbReference>
<dbReference type="GeneTree" id="ENSGT00950000182979"/>
<evidence type="ECO:0000256" key="6">
    <source>
        <dbReference type="ARBA" id="ARBA00023242"/>
    </source>
</evidence>
<comment type="subcellular location">
    <subcellularLocation>
        <location evidence="1">Nucleus</location>
    </subcellularLocation>
</comment>
<feature type="compositionally biased region" description="Low complexity" evidence="9">
    <location>
        <begin position="202"/>
        <end position="211"/>
    </location>
</feature>
<keyword evidence="12" id="KW-1185">Reference proteome</keyword>
<dbReference type="InterPro" id="IPR043451">
    <property type="entry name" value="Myocardin-like"/>
</dbReference>
<feature type="compositionally biased region" description="Polar residues" evidence="9">
    <location>
        <begin position="619"/>
        <end position="648"/>
    </location>
</feature>
<keyword evidence="2" id="KW-0677">Repeat</keyword>
<feature type="region of interest" description="Disordered" evidence="9">
    <location>
        <begin position="483"/>
        <end position="504"/>
    </location>
</feature>
<dbReference type="Ensembl" id="ENSCSET00000016348.1">
    <property type="protein sequence ID" value="ENSCSEP00000016142.1"/>
    <property type="gene ID" value="ENSCSEG00000010386.1"/>
</dbReference>
<dbReference type="PANTHER" id="PTHR22793:SF5">
    <property type="entry name" value="MYOCARDIN-RELATED TRANSCRIPTION FACTOR B"/>
    <property type="match status" value="1"/>
</dbReference>
<name>A0A3P8VP47_CYNSE</name>
<feature type="domain" description="SAP" evidence="10">
    <location>
        <begin position="333"/>
        <end position="367"/>
    </location>
</feature>
<keyword evidence="6" id="KW-0539">Nucleus</keyword>
<dbReference type="PROSITE" id="PS51073">
    <property type="entry name" value="RPEL"/>
    <property type="match status" value="2"/>
</dbReference>
<dbReference type="SMART" id="SM00707">
    <property type="entry name" value="RPEL"/>
    <property type="match status" value="2"/>
</dbReference>
<feature type="region of interest" description="Disordered" evidence="9">
    <location>
        <begin position="112"/>
        <end position="175"/>
    </location>
</feature>
<dbReference type="PANTHER" id="PTHR22793">
    <property type="entry name" value="MYOCARDIN-RELATED TRANSCRIPTION FACTOR-RELATED"/>
    <property type="match status" value="1"/>
</dbReference>
<dbReference type="SMART" id="SM00513">
    <property type="entry name" value="SAP"/>
    <property type="match status" value="1"/>
</dbReference>
<dbReference type="KEGG" id="csem:103392768"/>
<accession>A0A3P8VP47</accession>
<evidence type="ECO:0000256" key="2">
    <source>
        <dbReference type="ARBA" id="ARBA00022737"/>
    </source>
</evidence>
<organism evidence="11 12">
    <name type="scientific">Cynoglossus semilaevis</name>
    <name type="common">Tongue sole</name>
    <dbReference type="NCBI Taxonomy" id="244447"/>
    <lineage>
        <taxon>Eukaryota</taxon>
        <taxon>Metazoa</taxon>
        <taxon>Chordata</taxon>
        <taxon>Craniata</taxon>
        <taxon>Vertebrata</taxon>
        <taxon>Euteleostomi</taxon>
        <taxon>Actinopterygii</taxon>
        <taxon>Neopterygii</taxon>
        <taxon>Teleostei</taxon>
        <taxon>Neoteleostei</taxon>
        <taxon>Acanthomorphata</taxon>
        <taxon>Carangaria</taxon>
        <taxon>Pleuronectiformes</taxon>
        <taxon>Pleuronectoidei</taxon>
        <taxon>Cynoglossidae</taxon>
        <taxon>Cynoglossinae</taxon>
        <taxon>Cynoglossus</taxon>
    </lineage>
</organism>
<evidence type="ECO:0000256" key="9">
    <source>
        <dbReference type="SAM" id="MobiDB-lite"/>
    </source>
</evidence>
<dbReference type="PROSITE" id="PS50800">
    <property type="entry name" value="SAP"/>
    <property type="match status" value="1"/>
</dbReference>
<feature type="compositionally biased region" description="Basic and acidic residues" evidence="9">
    <location>
        <begin position="127"/>
        <end position="136"/>
    </location>
</feature>
<evidence type="ECO:0000313" key="11">
    <source>
        <dbReference type="Ensembl" id="ENSCSEP00000016142.1"/>
    </source>
</evidence>
<keyword evidence="3" id="KW-0805">Transcription regulation</keyword>
<dbReference type="OMA" id="HSTNMDN"/>
<dbReference type="InterPro" id="IPR004018">
    <property type="entry name" value="RPEL_repeat"/>
</dbReference>
<dbReference type="Proteomes" id="UP000265120">
    <property type="component" value="Chromosome 17"/>
</dbReference>
<dbReference type="InParanoid" id="A0A3P8VP47"/>
<dbReference type="Gene3D" id="6.10.150.10">
    <property type="match status" value="1"/>
</dbReference>
<feature type="region of interest" description="Disordered" evidence="9">
    <location>
        <begin position="585"/>
        <end position="655"/>
    </location>
</feature>
<reference evidence="11 12" key="1">
    <citation type="journal article" date="2014" name="Nat. Genet.">
        <title>Whole-genome sequence of a flatfish provides insights into ZW sex chromosome evolution and adaptation to a benthic lifestyle.</title>
        <authorList>
            <person name="Chen S."/>
            <person name="Zhang G."/>
            <person name="Shao C."/>
            <person name="Huang Q."/>
            <person name="Liu G."/>
            <person name="Zhang P."/>
            <person name="Song W."/>
            <person name="An N."/>
            <person name="Chalopin D."/>
            <person name="Volff J.N."/>
            <person name="Hong Y."/>
            <person name="Li Q."/>
            <person name="Sha Z."/>
            <person name="Zhou H."/>
            <person name="Xie M."/>
            <person name="Yu Q."/>
            <person name="Liu Y."/>
            <person name="Xiang H."/>
            <person name="Wang N."/>
            <person name="Wu K."/>
            <person name="Yang C."/>
            <person name="Zhou Q."/>
            <person name="Liao X."/>
            <person name="Yang L."/>
            <person name="Hu Q."/>
            <person name="Zhang J."/>
            <person name="Meng L."/>
            <person name="Jin L."/>
            <person name="Tian Y."/>
            <person name="Lian J."/>
            <person name="Yang J."/>
            <person name="Miao G."/>
            <person name="Liu S."/>
            <person name="Liang Z."/>
            <person name="Yan F."/>
            <person name="Li Y."/>
            <person name="Sun B."/>
            <person name="Zhang H."/>
            <person name="Zhang J."/>
            <person name="Zhu Y."/>
            <person name="Du M."/>
            <person name="Zhao Y."/>
            <person name="Schartl M."/>
            <person name="Tang Q."/>
            <person name="Wang J."/>
        </authorList>
    </citation>
    <scope>NUCLEOTIDE SEQUENCE</scope>
</reference>
<dbReference type="GO" id="GO:0003713">
    <property type="term" value="F:transcription coactivator activity"/>
    <property type="evidence" value="ECO:0007669"/>
    <property type="project" value="TreeGrafter"/>
</dbReference>
<proteinExistence type="predicted"/>
<evidence type="ECO:0000256" key="1">
    <source>
        <dbReference type="ARBA" id="ARBA00004123"/>
    </source>
</evidence>
<dbReference type="STRING" id="244447.ENSCSEP00000016142"/>
<evidence type="ECO:0000256" key="7">
    <source>
        <dbReference type="PROSITE-ProRule" id="PRU00401"/>
    </source>
</evidence>
<evidence type="ECO:0000256" key="3">
    <source>
        <dbReference type="ARBA" id="ARBA00023015"/>
    </source>
</evidence>
<reference evidence="11" key="2">
    <citation type="submission" date="2025-08" db="UniProtKB">
        <authorList>
            <consortium name="Ensembl"/>
        </authorList>
    </citation>
    <scope>IDENTIFICATION</scope>
</reference>
<evidence type="ECO:0000256" key="8">
    <source>
        <dbReference type="SAM" id="Coils"/>
    </source>
</evidence>
<feature type="compositionally biased region" description="Basic and acidic residues" evidence="9">
    <location>
        <begin position="221"/>
        <end position="235"/>
    </location>
</feature>
<dbReference type="GO" id="GO:0005634">
    <property type="term" value="C:nucleus"/>
    <property type="evidence" value="ECO:0007669"/>
    <property type="project" value="UniProtKB-SubCell"/>
</dbReference>
<feature type="compositionally biased region" description="Polar residues" evidence="9">
    <location>
        <begin position="158"/>
        <end position="169"/>
    </location>
</feature>
<dbReference type="InterPro" id="IPR036361">
    <property type="entry name" value="SAP_dom_sf"/>
</dbReference>
<evidence type="ECO:0000256" key="5">
    <source>
        <dbReference type="ARBA" id="ARBA00023163"/>
    </source>
</evidence>
<evidence type="ECO:0000256" key="4">
    <source>
        <dbReference type="ARBA" id="ARBA00023054"/>
    </source>
</evidence>
<dbReference type="SUPFAM" id="SSF68906">
    <property type="entry name" value="SAP domain"/>
    <property type="match status" value="1"/>
</dbReference>
<evidence type="ECO:0000313" key="12">
    <source>
        <dbReference type="Proteomes" id="UP000265120"/>
    </source>
</evidence>
<dbReference type="AlphaFoldDB" id="A0A3P8VP47"/>
<dbReference type="GO" id="GO:0045944">
    <property type="term" value="P:positive regulation of transcription by RNA polymerase II"/>
    <property type="evidence" value="ECO:0007669"/>
    <property type="project" value="TreeGrafter"/>
</dbReference>
<feature type="repeat" description="RPEL" evidence="7">
    <location>
        <begin position="24"/>
        <end position="49"/>
    </location>
</feature>